<evidence type="ECO:0000313" key="3">
    <source>
        <dbReference type="EMBL" id="MBK1814565.1"/>
    </source>
</evidence>
<evidence type="ECO:0000256" key="1">
    <source>
        <dbReference type="SAM" id="MobiDB-lite"/>
    </source>
</evidence>
<dbReference type="RefSeq" id="WP_200349523.1">
    <property type="nucleotide sequence ID" value="NZ_BAABHZ010000010.1"/>
</dbReference>
<name>A0A934V9W8_9BACT</name>
<keyword evidence="2" id="KW-1133">Transmembrane helix</keyword>
<evidence type="ECO:0000313" key="4">
    <source>
        <dbReference type="Proteomes" id="UP000600139"/>
    </source>
</evidence>
<feature type="region of interest" description="Disordered" evidence="1">
    <location>
        <begin position="108"/>
        <end position="166"/>
    </location>
</feature>
<protein>
    <submittedName>
        <fullName evidence="3">Uncharacterized protein</fullName>
    </submittedName>
</protein>
<dbReference type="EMBL" id="JAENIK010000004">
    <property type="protein sequence ID" value="MBK1814565.1"/>
    <property type="molecule type" value="Genomic_DNA"/>
</dbReference>
<feature type="compositionally biased region" description="Basic and acidic residues" evidence="1">
    <location>
        <begin position="873"/>
        <end position="885"/>
    </location>
</feature>
<comment type="caution">
    <text evidence="3">The sequence shown here is derived from an EMBL/GenBank/DDBJ whole genome shotgun (WGS) entry which is preliminary data.</text>
</comment>
<organism evidence="3 4">
    <name type="scientific">Luteolibacter yonseiensis</name>
    <dbReference type="NCBI Taxonomy" id="1144680"/>
    <lineage>
        <taxon>Bacteria</taxon>
        <taxon>Pseudomonadati</taxon>
        <taxon>Verrucomicrobiota</taxon>
        <taxon>Verrucomicrobiia</taxon>
        <taxon>Verrucomicrobiales</taxon>
        <taxon>Verrucomicrobiaceae</taxon>
        <taxon>Luteolibacter</taxon>
    </lineage>
</organism>
<keyword evidence="2" id="KW-0812">Transmembrane</keyword>
<reference evidence="3" key="1">
    <citation type="submission" date="2021-01" db="EMBL/GenBank/DDBJ databases">
        <title>Modified the classification status of verrucomicrobia.</title>
        <authorList>
            <person name="Feng X."/>
        </authorList>
    </citation>
    <scope>NUCLEOTIDE SEQUENCE</scope>
    <source>
        <strain evidence="3">JCM 18052</strain>
    </source>
</reference>
<feature type="transmembrane region" description="Helical" evidence="2">
    <location>
        <begin position="12"/>
        <end position="34"/>
    </location>
</feature>
<gene>
    <name evidence="3" type="ORF">JIN84_03000</name>
</gene>
<feature type="compositionally biased region" description="Basic and acidic residues" evidence="1">
    <location>
        <begin position="844"/>
        <end position="860"/>
    </location>
</feature>
<keyword evidence="2" id="KW-0472">Membrane</keyword>
<evidence type="ECO:0000256" key="2">
    <source>
        <dbReference type="SAM" id="Phobius"/>
    </source>
</evidence>
<sequence>MKFTKRKRPSGFALVATLMMMLLLVVIAVGLLGLSTIELRKTGNGNAMERARANARMGLMIALGELQKNLGPDQRVSADARMASNGVNDPEHPHWVSVWKSTQKNGKPWITRDAEKGGLSDQRQANGWNARDERLTTLVSGNEGNGDDDGNGGTNKIVHDDDGSGPSADLVALVDVGSLGQGAPDRGNQKADAVYAPLVEVSNEPKSAPSKNNNPSKHRGGYAWWVGDLGTQANVATRDGTPDTTVGQYKALMLAQDSSWKAYKDKGVKMGNKELANEERSKLASDRQLALVQPGMDDRRFHEFNVWSAGLPVNVREGGWKKDLTAFFQSEGSIGDERGEGFTLKGVNDLDNIISSDVASSPSGSGKRLDPLSPKFGLLRTWAKRADDAPFGSYSPKLDDPEFLNLPTGGNSKKSIDYNKRVKSYFMPVLVEGSMYYNLSYYEPTTPKPNAPYGLRLHLYPRVALWNPYNFTMRVPASTIFMHINGAKQVEVTMEGGIKRNYRMFWGLNNGGEKGGATRGSMFFKMDAATLEPGQTLVWSPSKNADYQETDSFGGNTLTTSVAPSPSRAFYMDAHEKANLFTPLQYPKEDLTTAVIVVNRAQSRPIEWREVVPARPAAGANVQEDGYTQADDYLMSWKMSSTDTLLTFQDAKMGRFVSCAYQYGDEDEMPVEWTSLDTVPFAKTSVSNTTISQIPDRRTRDGFRLRWSQETESNLIGSGKLAGTGHLEDSAIGNWNMRASWAFRNPFDNVSNLAPNFFGIYTRDLFDGDVDWNSISPRSSGGKALGDPFDQPVRGVPQRILFDVPRKGTEIASLGALQHVGFSEFIWHPTYALGNSLADPRVPMEHTEPDRSESINKDKGGWNQRSIGYSTDGRSDNNGDETRTNEDNWAYTARNYIHKVPEKQSVIYDLSYELNHNLWDGYFLSSGTNEEKEAFLDAPDKSPLPNGRMRPNKMGGEIPPDHLTVPGLAYHHAASHLLIDGAFNVNSTSVSAWEALLLSGVDKKYGDKVAFPRFLNAPGGDWDGSQAGNVAAWSGQRVFDRGEITKLAEQIVKQVRERGPFISLADFANRRLSKEEDGKKGALQAAIDLSGVNDSFSKEWPLDNTSKLPDFKSIDNIEDSTRMEQTLKPDTTAWGALGFLTQADLLQFIGPALSARSDTFRIRAYGESRDGAGNIAAKCYCEAVVQRSPNYVDISDNTLTPESSLNETNKKFGRRFEIVSFRWLKEEEI</sequence>
<accession>A0A934V9W8</accession>
<proteinExistence type="predicted"/>
<dbReference type="Proteomes" id="UP000600139">
    <property type="component" value="Unassembled WGS sequence"/>
</dbReference>
<keyword evidence="4" id="KW-1185">Reference proteome</keyword>
<feature type="region of interest" description="Disordered" evidence="1">
    <location>
        <begin position="844"/>
        <end position="885"/>
    </location>
</feature>
<dbReference type="AlphaFoldDB" id="A0A934V9W8"/>